<feature type="compositionally biased region" description="Polar residues" evidence="2">
    <location>
        <begin position="1292"/>
        <end position="1308"/>
    </location>
</feature>
<accession>A0ABP0TVT4</accession>
<dbReference type="Proteomes" id="UP001497512">
    <property type="component" value="Chromosome 15"/>
</dbReference>
<protein>
    <recommendedName>
        <fullName evidence="5">Nck-associated protein 1</fullName>
    </recommendedName>
</protein>
<gene>
    <name evidence="3" type="ORF">CSSPTR1EN2_LOCUS8306</name>
</gene>
<dbReference type="Pfam" id="PF09735">
    <property type="entry name" value="Nckap1"/>
    <property type="match status" value="1"/>
</dbReference>
<evidence type="ECO:0000256" key="2">
    <source>
        <dbReference type="SAM" id="MobiDB-lite"/>
    </source>
</evidence>
<name>A0ABP0TVT4_9BRYO</name>
<dbReference type="PANTHER" id="PTHR12093">
    <property type="entry name" value="NCK-ASSOCIATED PROTEIN 1"/>
    <property type="match status" value="1"/>
</dbReference>
<evidence type="ECO:0000313" key="3">
    <source>
        <dbReference type="EMBL" id="CAK9206353.1"/>
    </source>
</evidence>
<sequence>MDLDLQGSQQIVAKLRMKRNNINGDSPVRVGGGDEAWSTDEPGGTLDSPVWRRSGMSTQQRVQSNGKSVQKIRQIEWVIHLRKVADGLMTKLHRLRQILGSPETGSLHYPDSFWKSGIFPDLPKLCQHVARKFPEHPAKLQLEKVDKAGVDMLYENCGRYVVTLEPWILVLEDLMTFREQALRVIMDLSSTVVTLLPNQNPLLLSIFMDLFCAFVRVNLLADKVPRKMLLQTYNLTHTMMKNGRDYGAYHRMVQFVDSYDPPVKGLHDDLNFVSPRIGEILDAVGPTVLLGSDFQRLCSEGYLSPFHPRYPEKLTNSAHPARAQDLANIDTYREWVLLGYLVCPVELLRVRAVDIAMVILKESLLLPLFRDEYIFLHEEYQQHVLPRIVESKKLAKAGRSKARDADAEYNLAKLVEKQMCEAHDMAISNADSVHREHRLLLKQELGRMVLFFTDQPTLLAPNLQMVFATLAMVRSEILWYFCHVGIMVGKSKGTRVIPIEMDIADPTIGFLLDGMDRLIRLVSKYTPAVRAFAIGYLAAAAQRMQVLLVGPGMVALDIDTELRELFNSVLGALERLPKIESDKVVLSPLDLSVFRRDWLRLIMLVSSSRSAINIRHLDKATVSTGNDSIVAEGNRAYLWSRAVDEIDQQILQHTSLKVLYFYRQHVTAVFRHTMFGPEGRPQHCCAWLSLACNFPENAHPNVPDELPKFAREAVSYAESLLDSVMGGLEGLINILDSEGGYGSLDKKLLPEQAAMRLNHVAKAGIPAMKSANGNLEFPWPGFESEPINRDSIKMLEAAVQRLTSLCSVLNEMEPVRVVNHMFVPREYLRDRVVKNFRERLANIIIVDGGLQRMSVVEARLQRHMSIVHLVEQHVQLDLTRGLREVLLTQSFAHSMQNFQPEDREVGTGGEAVCTIADWYVENVLSDAKSAGVLFSPLDKCFKSTRPIGRIATESVTDLAELKAFVRIFGPYGVDKLSGSIQSQLTKLLGLLEISLRTNKEILEALACNSHNQAHCESKLQQVVELETAMANCLLVGHMLSMRSLLAEATAHVLRSNTPLLFSLFSDFTKHAPVSIPETPNLLRMKTVASQVGAVEDGDAVMLHSILTDMEGATEQSWALAPFLFVACMTSKVWKSTNFNIYTGGFTTNVYCLSRCINAVIVASEWVRAERKELRRQGQVSAEPGSKSMQGEIAAASSAETQGDVEVAIKTAFTKFLQSSVATVLESWDDLHRSPLVAKLVFLDQLCDSTRYLPRSTLETYVPHTIMRSIYQMYYESSVPTLIHVHPSTRQLTSSSLTNGSISKSQGSESFGEASENLAQQTARGSIFSGPIKFSGQRRRPDVEPSGELGVDAKPHSRKPVRFSGPLDYNRKVSFAEGRVPAEPTVATKSPLGRFRSGPLSYV</sequence>
<comment type="similarity">
    <text evidence="1">Belongs to the HEM-1/HEM-2 family.</text>
</comment>
<organism evidence="3 4">
    <name type="scientific">Sphagnum troendelagicum</name>
    <dbReference type="NCBI Taxonomy" id="128251"/>
    <lineage>
        <taxon>Eukaryota</taxon>
        <taxon>Viridiplantae</taxon>
        <taxon>Streptophyta</taxon>
        <taxon>Embryophyta</taxon>
        <taxon>Bryophyta</taxon>
        <taxon>Sphagnophytina</taxon>
        <taxon>Sphagnopsida</taxon>
        <taxon>Sphagnales</taxon>
        <taxon>Sphagnaceae</taxon>
        <taxon>Sphagnum</taxon>
    </lineage>
</organism>
<keyword evidence="4" id="KW-1185">Reference proteome</keyword>
<feature type="region of interest" description="Disordered" evidence="2">
    <location>
        <begin position="23"/>
        <end position="65"/>
    </location>
</feature>
<dbReference type="EMBL" id="OZ019907">
    <property type="protein sequence ID" value="CAK9206353.1"/>
    <property type="molecule type" value="Genomic_DNA"/>
</dbReference>
<feature type="compositionally biased region" description="Polar residues" evidence="2">
    <location>
        <begin position="55"/>
        <end position="65"/>
    </location>
</feature>
<proteinExistence type="inferred from homology"/>
<evidence type="ECO:0000313" key="4">
    <source>
        <dbReference type="Proteomes" id="UP001497512"/>
    </source>
</evidence>
<feature type="region of interest" description="Disordered" evidence="2">
    <location>
        <begin position="1329"/>
        <end position="1364"/>
    </location>
</feature>
<dbReference type="PANTHER" id="PTHR12093:SF10">
    <property type="entry name" value="MEMBRANE-ASSOCIATED PROTEIN HEM"/>
    <property type="match status" value="1"/>
</dbReference>
<evidence type="ECO:0000256" key="1">
    <source>
        <dbReference type="ARBA" id="ARBA00037947"/>
    </source>
</evidence>
<evidence type="ECO:0008006" key="5">
    <source>
        <dbReference type="Google" id="ProtNLM"/>
    </source>
</evidence>
<dbReference type="InterPro" id="IPR019137">
    <property type="entry name" value="Nck-associated_protein-1"/>
</dbReference>
<feature type="region of interest" description="Disordered" evidence="2">
    <location>
        <begin position="1292"/>
        <end position="1315"/>
    </location>
</feature>
<reference evidence="3" key="1">
    <citation type="submission" date="2024-02" db="EMBL/GenBank/DDBJ databases">
        <authorList>
            <consortium name="ELIXIR-Norway"/>
            <consortium name="Elixir Norway"/>
        </authorList>
    </citation>
    <scope>NUCLEOTIDE SEQUENCE</scope>
</reference>